<keyword evidence="1 5" id="KW-0436">Ligase</keyword>
<dbReference type="NCBIfam" id="TIGR00121">
    <property type="entry name" value="birA_ligase"/>
    <property type="match status" value="1"/>
</dbReference>
<dbReference type="HAMAP" id="MF_00978">
    <property type="entry name" value="Bifunct_BirA"/>
    <property type="match status" value="1"/>
</dbReference>
<evidence type="ECO:0000256" key="1">
    <source>
        <dbReference type="ARBA" id="ARBA00022598"/>
    </source>
</evidence>
<gene>
    <name evidence="5" type="primary">birA</name>
    <name evidence="7" type="ordered locus">Deipr_1245</name>
</gene>
<keyword evidence="3 5" id="KW-0067">ATP-binding</keyword>
<dbReference type="InterPro" id="IPR004408">
    <property type="entry name" value="Biotin_CoA_COase_ligase"/>
</dbReference>
<dbReference type="InterPro" id="IPR030855">
    <property type="entry name" value="Bifunct_BirA"/>
</dbReference>
<dbReference type="GO" id="GO:0005737">
    <property type="term" value="C:cytoplasm"/>
    <property type="evidence" value="ECO:0007669"/>
    <property type="project" value="TreeGrafter"/>
</dbReference>
<dbReference type="SUPFAM" id="SSF50037">
    <property type="entry name" value="C-terminal domain of transcriptional repressors"/>
    <property type="match status" value="1"/>
</dbReference>
<dbReference type="Gene3D" id="2.30.30.100">
    <property type="match status" value="1"/>
</dbReference>
<accession>F0RNY6</accession>
<comment type="catalytic activity">
    <reaction evidence="5">
        <text>biotin + L-lysyl-[protein] + ATP = N(6)-biotinyl-L-lysyl-[protein] + AMP + diphosphate + H(+)</text>
        <dbReference type="Rhea" id="RHEA:11756"/>
        <dbReference type="Rhea" id="RHEA-COMP:9752"/>
        <dbReference type="Rhea" id="RHEA-COMP:10505"/>
        <dbReference type="ChEBI" id="CHEBI:15378"/>
        <dbReference type="ChEBI" id="CHEBI:29969"/>
        <dbReference type="ChEBI" id="CHEBI:30616"/>
        <dbReference type="ChEBI" id="CHEBI:33019"/>
        <dbReference type="ChEBI" id="CHEBI:57586"/>
        <dbReference type="ChEBI" id="CHEBI:83144"/>
        <dbReference type="ChEBI" id="CHEBI:456215"/>
        <dbReference type="EC" id="6.3.4.15"/>
    </reaction>
</comment>
<dbReference type="PANTHER" id="PTHR12835">
    <property type="entry name" value="BIOTIN PROTEIN LIGASE"/>
    <property type="match status" value="1"/>
</dbReference>
<dbReference type="eggNOG" id="COG0340">
    <property type="taxonomic scope" value="Bacteria"/>
</dbReference>
<feature type="DNA-binding region" description="H-T-H motif" evidence="5">
    <location>
        <begin position="16"/>
        <end position="35"/>
    </location>
</feature>
<dbReference type="Pfam" id="PF02237">
    <property type="entry name" value="BPL_C"/>
    <property type="match status" value="1"/>
</dbReference>
<keyword evidence="5" id="KW-0805">Transcription regulation</keyword>
<dbReference type="PANTHER" id="PTHR12835:SF5">
    <property type="entry name" value="BIOTIN--PROTEIN LIGASE"/>
    <property type="match status" value="1"/>
</dbReference>
<name>F0RNY6_DEIPM</name>
<dbReference type="EMBL" id="CP002536">
    <property type="protein sequence ID" value="ADY26395.1"/>
    <property type="molecule type" value="Genomic_DNA"/>
</dbReference>
<organism evidence="7 8">
    <name type="scientific">Deinococcus proteolyticus (strain ATCC 35074 / DSM 20540 / JCM 6276 / NBRC 101906 / NCIMB 13154 / VKM Ac-1939 / CCM 2703 / MRP)</name>
    <dbReference type="NCBI Taxonomy" id="693977"/>
    <lineage>
        <taxon>Bacteria</taxon>
        <taxon>Thermotogati</taxon>
        <taxon>Deinococcota</taxon>
        <taxon>Deinococci</taxon>
        <taxon>Deinococcales</taxon>
        <taxon>Deinococcaceae</taxon>
        <taxon>Deinococcus</taxon>
    </lineage>
</organism>
<dbReference type="InterPro" id="IPR004143">
    <property type="entry name" value="BPL_LPL_catalytic"/>
</dbReference>
<evidence type="ECO:0000256" key="2">
    <source>
        <dbReference type="ARBA" id="ARBA00022741"/>
    </source>
</evidence>
<evidence type="ECO:0000259" key="6">
    <source>
        <dbReference type="PROSITE" id="PS51733"/>
    </source>
</evidence>
<dbReference type="GO" id="GO:0003677">
    <property type="term" value="F:DNA binding"/>
    <property type="evidence" value="ECO:0007669"/>
    <property type="project" value="UniProtKB-UniRule"/>
</dbReference>
<dbReference type="HOGENOM" id="CLU_051096_0_0_0"/>
<feature type="binding site" evidence="5">
    <location>
        <begin position="112"/>
        <end position="114"/>
    </location>
    <ligand>
        <name>biotin</name>
        <dbReference type="ChEBI" id="CHEBI:57586"/>
    </ligand>
</feature>
<feature type="domain" description="BPL/LPL catalytic" evidence="6">
    <location>
        <begin position="68"/>
        <end position="277"/>
    </location>
</feature>
<proteinExistence type="inferred from homology"/>
<evidence type="ECO:0000313" key="7">
    <source>
        <dbReference type="EMBL" id="ADY26395.1"/>
    </source>
</evidence>
<keyword evidence="8" id="KW-1185">Reference proteome</keyword>
<evidence type="ECO:0000256" key="4">
    <source>
        <dbReference type="ARBA" id="ARBA00023267"/>
    </source>
</evidence>
<evidence type="ECO:0000256" key="3">
    <source>
        <dbReference type="ARBA" id="ARBA00022840"/>
    </source>
</evidence>
<dbReference type="PROSITE" id="PS51733">
    <property type="entry name" value="BPL_LPL_CATALYTIC"/>
    <property type="match status" value="1"/>
</dbReference>
<keyword evidence="2 5" id="KW-0547">Nucleotide-binding</keyword>
<dbReference type="GO" id="GO:0004077">
    <property type="term" value="F:biotin--[biotin carboxyl-carrier protein] ligase activity"/>
    <property type="evidence" value="ECO:0007669"/>
    <property type="project" value="UniProtKB-UniRule"/>
</dbReference>
<dbReference type="GO" id="GO:0006355">
    <property type="term" value="P:regulation of DNA-templated transcription"/>
    <property type="evidence" value="ECO:0007669"/>
    <property type="project" value="UniProtKB-UniRule"/>
</dbReference>
<dbReference type="InterPro" id="IPR045864">
    <property type="entry name" value="aa-tRNA-synth_II/BPL/LPL"/>
</dbReference>
<dbReference type="Proteomes" id="UP000007718">
    <property type="component" value="Chromosome"/>
</dbReference>
<dbReference type="STRING" id="693977.Deipr_1245"/>
<reference evidence="8" key="1">
    <citation type="submission" date="2011-02" db="EMBL/GenBank/DDBJ databases">
        <title>The complete sequence of chromosome of Deinococcus proteolyticus DSM 20540.</title>
        <authorList>
            <consortium name="US DOE Joint Genome Institute (JGI-PGF)"/>
            <person name="Lucas S."/>
            <person name="Copeland A."/>
            <person name="Lapidus A."/>
            <person name="Bruce D."/>
            <person name="Goodwin L."/>
            <person name="Pitluck S."/>
            <person name="Kyrpides N."/>
            <person name="Mavromatis K."/>
            <person name="Pagani I."/>
            <person name="Ivanova N."/>
            <person name="Ovchinnikova G."/>
            <person name="Zeytun A."/>
            <person name="Detter J.C."/>
            <person name="Han C."/>
            <person name="Land M."/>
            <person name="Hauser L."/>
            <person name="Markowitz V."/>
            <person name="Cheng J.-F."/>
            <person name="Hugenholtz P."/>
            <person name="Woyke T."/>
            <person name="Wu D."/>
            <person name="Pukall R."/>
            <person name="Steenblock K."/>
            <person name="Brambilla E."/>
            <person name="Klenk H.-P."/>
            <person name="Eisen J.A."/>
        </authorList>
    </citation>
    <scope>NUCLEOTIDE SEQUENCE [LARGE SCALE GENOMIC DNA]</scope>
    <source>
        <strain evidence="8">ATCC 35074 / DSM 20540 / JCM 6276 / NBRC 101906 / NCIMB 13154 / VKM Ac-1939 / CCM 2703 / MRP</strain>
    </source>
</reference>
<dbReference type="CDD" id="cd16442">
    <property type="entry name" value="BPL"/>
    <property type="match status" value="1"/>
</dbReference>
<evidence type="ECO:0000313" key="8">
    <source>
        <dbReference type="Proteomes" id="UP000007718"/>
    </source>
</evidence>
<dbReference type="InterPro" id="IPR008988">
    <property type="entry name" value="Transcriptional_repressor_C"/>
</dbReference>
<dbReference type="Pfam" id="PF03099">
    <property type="entry name" value="BPL_LplA_LipB"/>
    <property type="match status" value="1"/>
</dbReference>
<keyword evidence="5" id="KW-0804">Transcription</keyword>
<comment type="function">
    <text evidence="5">Acts both as a biotin--[acetyl-CoA-carboxylase] ligase and a repressor.</text>
</comment>
<keyword evidence="4 5" id="KW-0092">Biotin</keyword>
<keyword evidence="5" id="KW-0238">DNA-binding</keyword>
<dbReference type="OrthoDB" id="9807064at2"/>
<protein>
    <recommendedName>
        <fullName evidence="5">Bifunctional ligase/repressor BirA</fullName>
    </recommendedName>
    <alternativeName>
        <fullName evidence="5">Biotin--[acetyl-CoA-carboxylase] ligase</fullName>
        <ecNumber evidence="5">6.3.4.15</ecNumber>
    </alternativeName>
    <alternativeName>
        <fullName evidence="5">Biotin--protein ligase</fullName>
    </alternativeName>
    <alternativeName>
        <fullName evidence="5">Biotin-[acetyl-CoA carboxylase] synthetase</fullName>
    </alternativeName>
</protein>
<comment type="caution">
    <text evidence="5">Lacks conserved residue(s) required for the propagation of feature annotation.</text>
</comment>
<reference evidence="7 8" key="2">
    <citation type="journal article" date="2012" name="Stand. Genomic Sci.">
        <title>Complete genome sequence of the orange-red pigmented, radioresistant Deinococcus proteolyticus type strain (MRP(T)).</title>
        <authorList>
            <person name="Copeland A."/>
            <person name="Zeytun A."/>
            <person name="Yassawong M."/>
            <person name="Nolan M."/>
            <person name="Lucas S."/>
            <person name="Hammon N."/>
            <person name="Deshpande S."/>
            <person name="Cheng J.F."/>
            <person name="Han C."/>
            <person name="Tapia R."/>
            <person name="Goodwin L.A."/>
            <person name="Pitluck S."/>
            <person name="Mavromatis K."/>
            <person name="Liolios K."/>
            <person name="Pagani I."/>
            <person name="Ivanova N."/>
            <person name="Mikhailova N."/>
            <person name="Pati A."/>
            <person name="Chen A."/>
            <person name="Palaniappan K."/>
            <person name="Land M."/>
            <person name="Hauser L."/>
            <person name="Jeffries C.D."/>
            <person name="Brambilla E.M."/>
            <person name="Rohde M."/>
            <person name="Sikorski J."/>
            <person name="Pukall R."/>
            <person name="Goker M."/>
            <person name="Detter J.C."/>
            <person name="Woyke T."/>
            <person name="Bristow J."/>
            <person name="Eisen J.A."/>
            <person name="Markowitz V."/>
            <person name="Hugenholtz P."/>
            <person name="Kyrpides N.C."/>
            <person name="Klenk H.P."/>
            <person name="Lapidus A."/>
        </authorList>
    </citation>
    <scope>NUCLEOTIDE SEQUENCE [LARGE SCALE GENOMIC DNA]</scope>
    <source>
        <strain evidence="8">ATCC 35074 / DSM 20540 / JCM 6276 / NBRC 101906 / NCIMB 13154 / VKM Ac-1939 / CCM 2703 / MRP</strain>
    </source>
</reference>
<keyword evidence="5" id="KW-0678">Repressor</keyword>
<dbReference type="SUPFAM" id="SSF55681">
    <property type="entry name" value="Class II aaRS and biotin synthetases"/>
    <property type="match status" value="1"/>
</dbReference>
<dbReference type="Gene3D" id="3.30.930.10">
    <property type="entry name" value="Bira Bifunctional Protein, Domain 2"/>
    <property type="match status" value="1"/>
</dbReference>
<feature type="binding site" evidence="5">
    <location>
        <position position="108"/>
    </location>
    <ligand>
        <name>biotin</name>
        <dbReference type="ChEBI" id="CHEBI:57586"/>
    </ligand>
</feature>
<comment type="similarity">
    <text evidence="5">Belongs to the biotin--protein ligase family.</text>
</comment>
<evidence type="ECO:0000256" key="5">
    <source>
        <dbReference type="HAMAP-Rule" id="MF_00978"/>
    </source>
</evidence>
<sequence>MPERLLQLLTTTPQSGDDLGAALGLSRVSVNALAHRLRDQGVPLAVSRAGYALEPGTPAPGLVPVSGELGRALRYFGEIDSTQNALRDWAADPQEPAPHGAVVVAERQTAGRGRRGRVWQTGTGNLVFSVLLRGPLPLASLPTLPLAAGVALHRAAGGGGLKWPNDLLDGEGRKLAGILLEAELRGEEARQAVLGIGINVTDAPEGAGTVDRYRPGVTRAGLLADVLAELERWLWAPTAEVLQAWRAASVTLGRPVRFELAEHGKMEGVARDIDMQGSLLVALPDGREVTVGAGDVELVGRLAAG</sequence>
<dbReference type="RefSeq" id="WP_013615004.1">
    <property type="nucleotide sequence ID" value="NC_015161.1"/>
</dbReference>
<dbReference type="AlphaFoldDB" id="F0RNY6"/>
<dbReference type="eggNOG" id="COG1654">
    <property type="taxonomic scope" value="Bacteria"/>
</dbReference>
<dbReference type="InterPro" id="IPR003142">
    <property type="entry name" value="BPL_C"/>
</dbReference>
<dbReference type="KEGG" id="dpt:Deipr_1245"/>
<dbReference type="EC" id="6.3.4.15" evidence="5"/>
<dbReference type="GO" id="GO:0005524">
    <property type="term" value="F:ATP binding"/>
    <property type="evidence" value="ECO:0007669"/>
    <property type="project" value="UniProtKB-UniRule"/>
</dbReference>